<dbReference type="KEGG" id="vha:VIBHAR_00645"/>
<evidence type="ECO:0000256" key="1">
    <source>
        <dbReference type="SAM" id="MobiDB-lite"/>
    </source>
</evidence>
<dbReference type="EMBL" id="CP000789">
    <property type="protein sequence ID" value="ABU69647.1"/>
    <property type="molecule type" value="Genomic_DNA"/>
</dbReference>
<sequence>MAEFQQQPYPMRGHGSNTAFQSMFRQVHNNPVRPV</sequence>
<feature type="region of interest" description="Disordered" evidence="1">
    <location>
        <begin position="1"/>
        <end position="35"/>
    </location>
</feature>
<feature type="compositionally biased region" description="Polar residues" evidence="1">
    <location>
        <begin position="15"/>
        <end position="29"/>
    </location>
</feature>
<dbReference type="AlphaFoldDB" id="A7MSQ7"/>
<name>A7MSQ7_VIBC1</name>
<evidence type="ECO:0000313" key="3">
    <source>
        <dbReference type="Proteomes" id="UP000008152"/>
    </source>
</evidence>
<gene>
    <name evidence="2" type="ordered locus">VIBHAR_00645</name>
</gene>
<protein>
    <submittedName>
        <fullName evidence="2">Uncharacterized protein</fullName>
    </submittedName>
</protein>
<dbReference type="Proteomes" id="UP000008152">
    <property type="component" value="Chromosome I"/>
</dbReference>
<reference evidence="2 3" key="1">
    <citation type="submission" date="2007-08" db="EMBL/GenBank/DDBJ databases">
        <authorList>
            <consortium name="The Vibrio harveyi Genome Sequencing Project"/>
            <person name="Bassler B."/>
            <person name="Clifton S.W."/>
            <person name="Fulton L."/>
            <person name="Delehaunty K."/>
            <person name="Fronick C."/>
            <person name="Harrison M."/>
            <person name="Markivic C."/>
            <person name="Fulton R."/>
            <person name="Tin-Wollam A.-M."/>
            <person name="Shah N."/>
            <person name="Pepin K."/>
            <person name="Nash W."/>
            <person name="Thiruvilangam P."/>
            <person name="Bhonagiri V."/>
            <person name="Waters C."/>
            <person name="Tu K.C."/>
            <person name="Irgon J."/>
            <person name="Wilson R.K."/>
        </authorList>
    </citation>
    <scope>NUCLEOTIDE SEQUENCE [LARGE SCALE GENOMIC DNA]</scope>
    <source>
        <strain evidence="3">ATCC BAA-1116 / BB120</strain>
    </source>
</reference>
<proteinExistence type="predicted"/>
<accession>A7MSQ7</accession>
<evidence type="ECO:0000313" key="2">
    <source>
        <dbReference type="EMBL" id="ABU69647.1"/>
    </source>
</evidence>
<organism evidence="2 3">
    <name type="scientific">Vibrio campbellii (strain ATCC BAA-1116)</name>
    <dbReference type="NCBI Taxonomy" id="2902295"/>
    <lineage>
        <taxon>Bacteria</taxon>
        <taxon>Pseudomonadati</taxon>
        <taxon>Pseudomonadota</taxon>
        <taxon>Gammaproteobacteria</taxon>
        <taxon>Vibrionales</taxon>
        <taxon>Vibrionaceae</taxon>
        <taxon>Vibrio</taxon>
    </lineage>
</organism>